<dbReference type="InterPro" id="IPR011712">
    <property type="entry name" value="Sig_transdc_His_kin_sub3_dim/P"/>
</dbReference>
<organism evidence="7 8">
    <name type="scientific">Microvirga terrestris</name>
    <dbReference type="NCBI Taxonomy" id="2791024"/>
    <lineage>
        <taxon>Bacteria</taxon>
        <taxon>Pseudomonadati</taxon>
        <taxon>Pseudomonadota</taxon>
        <taxon>Alphaproteobacteria</taxon>
        <taxon>Hyphomicrobiales</taxon>
        <taxon>Methylobacteriaceae</taxon>
        <taxon>Microvirga</taxon>
    </lineage>
</organism>
<evidence type="ECO:0000259" key="6">
    <source>
        <dbReference type="SMART" id="SM00387"/>
    </source>
</evidence>
<protein>
    <recommendedName>
        <fullName evidence="6">Histidine kinase/HSP90-like ATPase domain-containing protein</fullName>
    </recommendedName>
</protein>
<dbReference type="EMBL" id="JADQDN010000012">
    <property type="protein sequence ID" value="MBF9197817.1"/>
    <property type="molecule type" value="Genomic_DNA"/>
</dbReference>
<proteinExistence type="predicted"/>
<feature type="coiled-coil region" evidence="4">
    <location>
        <begin position="325"/>
        <end position="367"/>
    </location>
</feature>
<keyword evidence="5" id="KW-0812">Transmembrane</keyword>
<dbReference type="InterPro" id="IPR036890">
    <property type="entry name" value="HATPase_C_sf"/>
</dbReference>
<dbReference type="InterPro" id="IPR050482">
    <property type="entry name" value="Sensor_HK_TwoCompSys"/>
</dbReference>
<sequence length="581" mass="63031">MSHGTVPVVARSLTGLPPRLRRRIVLTFMVTALAACLIAAALLLSRAADDRHAIEHRATEAAKALSFGFDQEVAAVNYLLKGLSKSPALLAGDIRAFYDQLKVTPVPEGSWLVLNDLERQVANTLRPFGAPLPRHVDFPNHQEQLDRIRDRRWTVSGRMLAPLKGKIVVALSLRLDDPDGQMNGHLTIALTEARLGVILDDQTRPAGWMKGLYDRKLQPIVADRDGHKGSDLPAPAALATRLADAGPDSTITGTVEARDDRGIPVLVAFRRSGTTNWTTVVAVPLADLNAPVTAALWRMAGPASLLLLAGGIAAWFTARQVEQPLRTLSDQVTGAKKQVNELSGQLLALQEEERQRIARELHDSTAQHLVAANLGLAGLQGAVVATPASRSAFAEIERQLGEALRELRIFTYLLHPPNLMQDGLQATLRDFAEGFAGRTGLVARIRIPEEVDDLSPELQRAILRVVQEALTNVHRHANATRVSVTARILSGRFIVRIRDNGHGMGGSARSDGPIRLGVGVAGMRARLEQFGGSLRIWTGRKGTSILAMVPVRGARLTLPSASRLRMPWRSRPAEVDGDTLI</sequence>
<name>A0ABS0HWC2_9HYPH</name>
<dbReference type="Gene3D" id="3.30.565.10">
    <property type="entry name" value="Histidine kinase-like ATPase, C-terminal domain"/>
    <property type="match status" value="1"/>
</dbReference>
<keyword evidence="4" id="KW-0175">Coiled coil</keyword>
<gene>
    <name evidence="7" type="ORF">I2H36_17400</name>
</gene>
<evidence type="ECO:0000313" key="7">
    <source>
        <dbReference type="EMBL" id="MBF9197817.1"/>
    </source>
</evidence>
<dbReference type="RefSeq" id="WP_196265174.1">
    <property type="nucleotide sequence ID" value="NZ_JADQDN010000012.1"/>
</dbReference>
<dbReference type="InterPro" id="IPR003594">
    <property type="entry name" value="HATPase_dom"/>
</dbReference>
<feature type="domain" description="Histidine kinase/HSP90-like ATPase" evidence="6">
    <location>
        <begin position="457"/>
        <end position="553"/>
    </location>
</feature>
<keyword evidence="3" id="KW-0902">Two-component regulatory system</keyword>
<reference evidence="7 8" key="1">
    <citation type="submission" date="2020-11" db="EMBL/GenBank/DDBJ databases">
        <authorList>
            <person name="Kim M.K."/>
        </authorList>
    </citation>
    <scope>NUCLEOTIDE SEQUENCE [LARGE SCALE GENOMIC DNA]</scope>
    <source>
        <strain evidence="7 8">BT290</strain>
    </source>
</reference>
<dbReference type="CDD" id="cd16917">
    <property type="entry name" value="HATPase_UhpB-NarQ-NarX-like"/>
    <property type="match status" value="1"/>
</dbReference>
<keyword evidence="8" id="KW-1185">Reference proteome</keyword>
<keyword evidence="1" id="KW-0808">Transferase</keyword>
<dbReference type="Pfam" id="PF02518">
    <property type="entry name" value="HATPase_c"/>
    <property type="match status" value="1"/>
</dbReference>
<evidence type="ECO:0000256" key="1">
    <source>
        <dbReference type="ARBA" id="ARBA00022679"/>
    </source>
</evidence>
<dbReference type="SUPFAM" id="SSF55874">
    <property type="entry name" value="ATPase domain of HSP90 chaperone/DNA topoisomerase II/histidine kinase"/>
    <property type="match status" value="1"/>
</dbReference>
<dbReference type="PANTHER" id="PTHR24421">
    <property type="entry name" value="NITRATE/NITRITE SENSOR PROTEIN NARX-RELATED"/>
    <property type="match status" value="1"/>
</dbReference>
<feature type="transmembrane region" description="Helical" evidence="5">
    <location>
        <begin position="24"/>
        <end position="44"/>
    </location>
</feature>
<keyword evidence="5" id="KW-0472">Membrane</keyword>
<dbReference type="PANTHER" id="PTHR24421:SF58">
    <property type="entry name" value="SIGNAL TRANSDUCTION HISTIDINE-PROTEIN KINASE_PHOSPHATASE UHPB"/>
    <property type="match status" value="1"/>
</dbReference>
<dbReference type="CDD" id="cd18774">
    <property type="entry name" value="PDC2_HK_sensor"/>
    <property type="match status" value="1"/>
</dbReference>
<evidence type="ECO:0000313" key="8">
    <source>
        <dbReference type="Proteomes" id="UP000611708"/>
    </source>
</evidence>
<dbReference type="SMART" id="SM00387">
    <property type="entry name" value="HATPase_c"/>
    <property type="match status" value="1"/>
</dbReference>
<evidence type="ECO:0000256" key="3">
    <source>
        <dbReference type="ARBA" id="ARBA00023012"/>
    </source>
</evidence>
<evidence type="ECO:0000256" key="5">
    <source>
        <dbReference type="SAM" id="Phobius"/>
    </source>
</evidence>
<evidence type="ECO:0000256" key="2">
    <source>
        <dbReference type="ARBA" id="ARBA00022777"/>
    </source>
</evidence>
<accession>A0ABS0HWC2</accession>
<dbReference type="Proteomes" id="UP000611708">
    <property type="component" value="Unassembled WGS sequence"/>
</dbReference>
<dbReference type="Pfam" id="PF07730">
    <property type="entry name" value="HisKA_3"/>
    <property type="match status" value="1"/>
</dbReference>
<keyword evidence="5" id="KW-1133">Transmembrane helix</keyword>
<comment type="caution">
    <text evidence="7">The sequence shown here is derived from an EMBL/GenBank/DDBJ whole genome shotgun (WGS) entry which is preliminary data.</text>
</comment>
<evidence type="ECO:0000256" key="4">
    <source>
        <dbReference type="SAM" id="Coils"/>
    </source>
</evidence>
<dbReference type="Gene3D" id="1.20.5.1930">
    <property type="match status" value="1"/>
</dbReference>
<keyword evidence="2" id="KW-0418">Kinase</keyword>